<dbReference type="EMBL" id="VSSQ01000741">
    <property type="protein sequence ID" value="MPM00639.1"/>
    <property type="molecule type" value="Genomic_DNA"/>
</dbReference>
<gene>
    <name evidence="1" type="ORF">SDC9_46867</name>
</gene>
<organism evidence="1">
    <name type="scientific">bioreactor metagenome</name>
    <dbReference type="NCBI Taxonomy" id="1076179"/>
    <lineage>
        <taxon>unclassified sequences</taxon>
        <taxon>metagenomes</taxon>
        <taxon>ecological metagenomes</taxon>
    </lineage>
</organism>
<reference evidence="1" key="1">
    <citation type="submission" date="2019-08" db="EMBL/GenBank/DDBJ databases">
        <authorList>
            <person name="Kucharzyk K."/>
            <person name="Murdoch R.W."/>
            <person name="Higgins S."/>
            <person name="Loffler F."/>
        </authorList>
    </citation>
    <scope>NUCLEOTIDE SEQUENCE</scope>
</reference>
<proteinExistence type="predicted"/>
<name>A0A644WAN4_9ZZZZ</name>
<dbReference type="AlphaFoldDB" id="A0A644WAN4"/>
<evidence type="ECO:0000313" key="1">
    <source>
        <dbReference type="EMBL" id="MPM00639.1"/>
    </source>
</evidence>
<sequence length="40" mass="4875">MYDYEAKVDLCEKLSEMMVETYYNASESEQKEIDELKKKY</sequence>
<accession>A0A644WAN4</accession>
<comment type="caution">
    <text evidence="1">The sequence shown here is derived from an EMBL/GenBank/DDBJ whole genome shotgun (WGS) entry which is preliminary data.</text>
</comment>
<protein>
    <submittedName>
        <fullName evidence="1">Uncharacterized protein</fullName>
    </submittedName>
</protein>